<evidence type="ECO:0000259" key="4">
    <source>
        <dbReference type="Pfam" id="PF24053"/>
    </source>
</evidence>
<feature type="signal peptide" evidence="3">
    <location>
        <begin position="1"/>
        <end position="28"/>
    </location>
</feature>
<dbReference type="OrthoDB" id="785602at2759"/>
<keyword evidence="6" id="KW-1185">Reference proteome</keyword>
<name>A0A9Q0G5V3_9ROSI</name>
<dbReference type="Proteomes" id="UP001141552">
    <property type="component" value="Unassembled WGS sequence"/>
</dbReference>
<comment type="caution">
    <text evidence="5">The sequence shown here is derived from an EMBL/GenBank/DDBJ whole genome shotgun (WGS) entry which is preliminary data.</text>
</comment>
<gene>
    <name evidence="5" type="ORF">Tsubulata_020594</name>
</gene>
<feature type="region of interest" description="Disordered" evidence="1">
    <location>
        <begin position="232"/>
        <end position="260"/>
    </location>
</feature>
<keyword evidence="3" id="KW-0732">Signal</keyword>
<reference evidence="5" key="2">
    <citation type="journal article" date="2023" name="Plants (Basel)">
        <title>Annotation of the Turnera subulata (Passifloraceae) Draft Genome Reveals the S-Locus Evolved after the Divergence of Turneroideae from Passifloroideae in a Stepwise Manner.</title>
        <authorList>
            <person name="Henning P.M."/>
            <person name="Roalson E.H."/>
            <person name="Mir W."/>
            <person name="McCubbin A.G."/>
            <person name="Shore J.S."/>
        </authorList>
    </citation>
    <scope>NUCLEOTIDE SEQUENCE</scope>
    <source>
        <strain evidence="5">F60SS</strain>
    </source>
</reference>
<evidence type="ECO:0000313" key="5">
    <source>
        <dbReference type="EMBL" id="KAJ4844144.1"/>
    </source>
</evidence>
<dbReference type="InterPro" id="IPR055780">
    <property type="entry name" value="DUF7356"/>
</dbReference>
<feature type="transmembrane region" description="Helical" evidence="2">
    <location>
        <begin position="178"/>
        <end position="196"/>
    </location>
</feature>
<evidence type="ECO:0000256" key="2">
    <source>
        <dbReference type="SAM" id="Phobius"/>
    </source>
</evidence>
<reference evidence="5" key="1">
    <citation type="submission" date="2022-02" db="EMBL/GenBank/DDBJ databases">
        <authorList>
            <person name="Henning P.M."/>
            <person name="McCubbin A.G."/>
            <person name="Shore J.S."/>
        </authorList>
    </citation>
    <scope>NUCLEOTIDE SEQUENCE</scope>
    <source>
        <strain evidence="5">F60SS</strain>
        <tissue evidence="5">Leaves</tissue>
    </source>
</reference>
<evidence type="ECO:0000256" key="1">
    <source>
        <dbReference type="SAM" id="MobiDB-lite"/>
    </source>
</evidence>
<evidence type="ECO:0000313" key="6">
    <source>
        <dbReference type="Proteomes" id="UP001141552"/>
    </source>
</evidence>
<protein>
    <recommendedName>
        <fullName evidence="4">DUF7356 domain-containing protein</fullName>
    </recommendedName>
</protein>
<dbReference type="AlphaFoldDB" id="A0A9Q0G5V3"/>
<keyword evidence="2" id="KW-1133">Transmembrane helix</keyword>
<feature type="compositionally biased region" description="Basic and acidic residues" evidence="1">
    <location>
        <begin position="245"/>
        <end position="260"/>
    </location>
</feature>
<keyword evidence="2" id="KW-0472">Membrane</keyword>
<feature type="compositionally biased region" description="Acidic residues" evidence="1">
    <location>
        <begin position="235"/>
        <end position="244"/>
    </location>
</feature>
<evidence type="ECO:0000256" key="3">
    <source>
        <dbReference type="SAM" id="SignalP"/>
    </source>
</evidence>
<dbReference type="EMBL" id="JAKUCV010002037">
    <property type="protein sequence ID" value="KAJ4844144.1"/>
    <property type="molecule type" value="Genomic_DNA"/>
</dbReference>
<sequence length="260" mass="28827">MNIPKIHKVTILLLTLIVAHVLGTTASAFHSPRKLAGQKSTNQSIEISPAPGPAWNDEERCWISSKRSCHDQLSNVSVCVLYAHKAHKDSVVLVQNEGEGLLEINVTILNTKITFPEIKLAKNQTKKINIPANNESGSSSIMLKTGHVNCTIPLGQKEQSKLYRQFYAYATQLTPIHGAYFLFLGSLIVGGVCAWCKLGRNEGQQQNGGVAYQELQMAEPEIHPTNNVETAAEGWDQDWDDDWGEEIKEEKSPNGHIWDD</sequence>
<dbReference type="PANTHER" id="PTHR34200">
    <property type="entry name" value="DENTIN SIALOPHOSPHOPROTEIN-LIKE ISOFORM X1"/>
    <property type="match status" value="1"/>
</dbReference>
<dbReference type="Pfam" id="PF24053">
    <property type="entry name" value="DUF7356"/>
    <property type="match status" value="1"/>
</dbReference>
<feature type="chain" id="PRO_5040250368" description="DUF7356 domain-containing protein" evidence="3">
    <location>
        <begin position="29"/>
        <end position="260"/>
    </location>
</feature>
<organism evidence="5 6">
    <name type="scientific">Turnera subulata</name>
    <dbReference type="NCBI Taxonomy" id="218843"/>
    <lineage>
        <taxon>Eukaryota</taxon>
        <taxon>Viridiplantae</taxon>
        <taxon>Streptophyta</taxon>
        <taxon>Embryophyta</taxon>
        <taxon>Tracheophyta</taxon>
        <taxon>Spermatophyta</taxon>
        <taxon>Magnoliopsida</taxon>
        <taxon>eudicotyledons</taxon>
        <taxon>Gunneridae</taxon>
        <taxon>Pentapetalae</taxon>
        <taxon>rosids</taxon>
        <taxon>fabids</taxon>
        <taxon>Malpighiales</taxon>
        <taxon>Passifloraceae</taxon>
        <taxon>Turnera</taxon>
    </lineage>
</organism>
<dbReference type="PANTHER" id="PTHR34200:SF5">
    <property type="match status" value="1"/>
</dbReference>
<accession>A0A9Q0G5V3</accession>
<feature type="region of interest" description="Disordered" evidence="1">
    <location>
        <begin position="33"/>
        <end position="52"/>
    </location>
</feature>
<proteinExistence type="predicted"/>
<feature type="domain" description="DUF7356" evidence="4">
    <location>
        <begin position="57"/>
        <end position="157"/>
    </location>
</feature>
<keyword evidence="2" id="KW-0812">Transmembrane</keyword>